<keyword evidence="2" id="KW-1185">Reference proteome</keyword>
<evidence type="ECO:0000313" key="3">
    <source>
        <dbReference type="RefSeq" id="XP_012892822.1"/>
    </source>
</evidence>
<reference evidence="3" key="1">
    <citation type="submission" date="2025-08" db="UniProtKB">
        <authorList>
            <consortium name="RefSeq"/>
        </authorList>
    </citation>
    <scope>IDENTIFICATION</scope>
    <source>
        <tissue evidence="3">Kidney</tissue>
    </source>
</reference>
<dbReference type="RefSeq" id="XP_012892822.1">
    <property type="nucleotide sequence ID" value="XM_013037368.1"/>
</dbReference>
<dbReference type="GeneID" id="106002500"/>
<dbReference type="InParanoid" id="A0A1S3GXX1"/>
<organism evidence="2 3">
    <name type="scientific">Dipodomys ordii</name>
    <name type="common">Ord's kangaroo rat</name>
    <dbReference type="NCBI Taxonomy" id="10020"/>
    <lineage>
        <taxon>Eukaryota</taxon>
        <taxon>Metazoa</taxon>
        <taxon>Chordata</taxon>
        <taxon>Craniata</taxon>
        <taxon>Vertebrata</taxon>
        <taxon>Euteleostomi</taxon>
        <taxon>Mammalia</taxon>
        <taxon>Eutheria</taxon>
        <taxon>Euarchontoglires</taxon>
        <taxon>Glires</taxon>
        <taxon>Rodentia</taxon>
        <taxon>Castorimorpha</taxon>
        <taxon>Heteromyidae</taxon>
        <taxon>Dipodomyinae</taxon>
        <taxon>Dipodomys</taxon>
    </lineage>
</organism>
<name>A0A1S3GXX1_DIPOR</name>
<dbReference type="AlphaFoldDB" id="A0A1S3GXX1"/>
<dbReference type="KEGG" id="dord:106002500"/>
<feature type="compositionally biased region" description="Low complexity" evidence="1">
    <location>
        <begin position="73"/>
        <end position="86"/>
    </location>
</feature>
<feature type="compositionally biased region" description="Basic residues" evidence="1">
    <location>
        <begin position="49"/>
        <end position="64"/>
    </location>
</feature>
<accession>A0A1S3GXX1</accession>
<evidence type="ECO:0000256" key="1">
    <source>
        <dbReference type="SAM" id="MobiDB-lite"/>
    </source>
</evidence>
<sequence length="86" mass="9072">MDPGSRGENGLKVARLWFSGGGSQQPPGSPLSREEGEAPPPAPAPEGRRRSRRVRLRGSCRHRPTFLGHRDLASSASAGPASVSSE</sequence>
<evidence type="ECO:0000313" key="2">
    <source>
        <dbReference type="Proteomes" id="UP000081671"/>
    </source>
</evidence>
<dbReference type="Proteomes" id="UP000081671">
    <property type="component" value="Unplaced"/>
</dbReference>
<feature type="region of interest" description="Disordered" evidence="1">
    <location>
        <begin position="17"/>
        <end position="86"/>
    </location>
</feature>
<feature type="non-terminal residue" evidence="3">
    <location>
        <position position="86"/>
    </location>
</feature>
<protein>
    <submittedName>
        <fullName evidence="3">E3 ubiquitin-protein ligase Topors-like</fullName>
    </submittedName>
</protein>
<gene>
    <name evidence="3" type="primary">LOC106002500</name>
</gene>
<proteinExistence type="predicted"/>